<reference evidence="1 2" key="1">
    <citation type="journal article" date="2023" name="Science">
        <title>Complex scaffold remodeling in plant triterpene biosynthesis.</title>
        <authorList>
            <person name="De La Pena R."/>
            <person name="Hodgson H."/>
            <person name="Liu J.C."/>
            <person name="Stephenson M.J."/>
            <person name="Martin A.C."/>
            <person name="Owen C."/>
            <person name="Harkess A."/>
            <person name="Leebens-Mack J."/>
            <person name="Jimenez L.E."/>
            <person name="Osbourn A."/>
            <person name="Sattely E.S."/>
        </authorList>
    </citation>
    <scope>NUCLEOTIDE SEQUENCE [LARGE SCALE GENOMIC DNA]</scope>
    <source>
        <strain evidence="2">cv. JPN11</strain>
        <tissue evidence="1">Leaf</tissue>
    </source>
</reference>
<proteinExistence type="predicted"/>
<keyword evidence="2" id="KW-1185">Reference proteome</keyword>
<gene>
    <name evidence="1" type="ORF">OWV82_017185</name>
</gene>
<evidence type="ECO:0000313" key="1">
    <source>
        <dbReference type="EMBL" id="KAJ4711109.1"/>
    </source>
</evidence>
<protein>
    <submittedName>
        <fullName evidence="1">Polygalacturonase-1 non-catalytic subunit beta like</fullName>
    </submittedName>
</protein>
<sequence>MHKQHIIKFMGSLFFLLLLSSIHVDCAVAVAGVGDLNAKENPFTPKAYLSRFWDKNIHNDLPKSSFLLSKSSPLNTVDSANFAKACCSENPLYATLHPSGETAQGAVDKFKSYGKGGNVPEEYFKNYGDGVNGGVESFTSYNLHPNVARDDFNSYAKNSNSEKVYGSLREFKDYTKNGVAFAVYAKERSAASATAAARVSGNMAKRWMVEPGKFFRESMLKKGTVMPMPDIEDKMPKRSFLPRSIASKLPFTSSKVSEIKQIFHAIDNSTMDRIIKDALSECELAPSRGETKRCVGSAEDMIDFATSVLGTNVAMWTTENVQGSKQNIMIGSVKGINGGKVTESASCHQSLYPYLLYYCHSVPKVRVYEADILNPKTKEKINHGVAICHLDTSTWSATHGTFMTLGSGPGRIEVCHWIFENDLTWTVADPN</sequence>
<organism evidence="1 2">
    <name type="scientific">Melia azedarach</name>
    <name type="common">Chinaberry tree</name>
    <dbReference type="NCBI Taxonomy" id="155640"/>
    <lineage>
        <taxon>Eukaryota</taxon>
        <taxon>Viridiplantae</taxon>
        <taxon>Streptophyta</taxon>
        <taxon>Embryophyta</taxon>
        <taxon>Tracheophyta</taxon>
        <taxon>Spermatophyta</taxon>
        <taxon>Magnoliopsida</taxon>
        <taxon>eudicotyledons</taxon>
        <taxon>Gunneridae</taxon>
        <taxon>Pentapetalae</taxon>
        <taxon>rosids</taxon>
        <taxon>malvids</taxon>
        <taxon>Sapindales</taxon>
        <taxon>Meliaceae</taxon>
        <taxon>Melia</taxon>
    </lineage>
</organism>
<comment type="caution">
    <text evidence="1">The sequence shown here is derived from an EMBL/GenBank/DDBJ whole genome shotgun (WGS) entry which is preliminary data.</text>
</comment>
<evidence type="ECO:0000313" key="2">
    <source>
        <dbReference type="Proteomes" id="UP001164539"/>
    </source>
</evidence>
<dbReference type="Proteomes" id="UP001164539">
    <property type="component" value="Chromosome 9"/>
</dbReference>
<accession>A0ACC1XK46</accession>
<name>A0ACC1XK46_MELAZ</name>
<dbReference type="EMBL" id="CM051402">
    <property type="protein sequence ID" value="KAJ4711109.1"/>
    <property type="molecule type" value="Genomic_DNA"/>
</dbReference>